<accession>A0A6F8YCI1</accession>
<gene>
    <name evidence="3" type="ORF">Psuf_010830</name>
</gene>
<name>A0A6F8YCI1_9ACTN</name>
<sequence length="82" mass="8708">MTPSYAHSRNQPGGSNDLSDVRRSRPELLAGVAYLPVAFTAAMTVPLDVLTEPSGPLLKVLLVYDCGLCHLGRCGWPLTAAV</sequence>
<reference evidence="3 4" key="2">
    <citation type="submission" date="2020-03" db="EMBL/GenBank/DDBJ databases">
        <authorList>
            <person name="Ichikawa N."/>
            <person name="Kimura A."/>
            <person name="Kitahashi Y."/>
            <person name="Uohara A."/>
        </authorList>
    </citation>
    <scope>NUCLEOTIDE SEQUENCE [LARGE SCALE GENOMIC DNA]</scope>
    <source>
        <strain evidence="3 4">NBRC 105367</strain>
    </source>
</reference>
<reference evidence="3 4" key="1">
    <citation type="submission" date="2020-03" db="EMBL/GenBank/DDBJ databases">
        <title>Whole genome shotgun sequence of Phytohabitans suffuscus NBRC 105367.</title>
        <authorList>
            <person name="Komaki H."/>
            <person name="Tamura T."/>
        </authorList>
    </citation>
    <scope>NUCLEOTIDE SEQUENCE [LARGE SCALE GENOMIC DNA]</scope>
    <source>
        <strain evidence="3 4">NBRC 105367</strain>
    </source>
</reference>
<organism evidence="3 4">
    <name type="scientific">Phytohabitans suffuscus</name>
    <dbReference type="NCBI Taxonomy" id="624315"/>
    <lineage>
        <taxon>Bacteria</taxon>
        <taxon>Bacillati</taxon>
        <taxon>Actinomycetota</taxon>
        <taxon>Actinomycetes</taxon>
        <taxon>Micromonosporales</taxon>
        <taxon>Micromonosporaceae</taxon>
    </lineage>
</organism>
<proteinExistence type="predicted"/>
<dbReference type="KEGG" id="psuu:Psuf_010830"/>
<feature type="region of interest" description="Disordered" evidence="1">
    <location>
        <begin position="1"/>
        <end position="21"/>
    </location>
</feature>
<keyword evidence="2" id="KW-0812">Transmembrane</keyword>
<feature type="compositionally biased region" description="Polar residues" evidence="1">
    <location>
        <begin position="1"/>
        <end position="18"/>
    </location>
</feature>
<protein>
    <submittedName>
        <fullName evidence="3">Uncharacterized protein</fullName>
    </submittedName>
</protein>
<dbReference type="Proteomes" id="UP000503011">
    <property type="component" value="Chromosome"/>
</dbReference>
<evidence type="ECO:0000256" key="1">
    <source>
        <dbReference type="SAM" id="MobiDB-lite"/>
    </source>
</evidence>
<evidence type="ECO:0000313" key="4">
    <source>
        <dbReference type="Proteomes" id="UP000503011"/>
    </source>
</evidence>
<keyword evidence="2" id="KW-1133">Transmembrane helix</keyword>
<feature type="transmembrane region" description="Helical" evidence="2">
    <location>
        <begin position="28"/>
        <end position="47"/>
    </location>
</feature>
<evidence type="ECO:0000256" key="2">
    <source>
        <dbReference type="SAM" id="Phobius"/>
    </source>
</evidence>
<dbReference type="AlphaFoldDB" id="A0A6F8YCI1"/>
<evidence type="ECO:0000313" key="3">
    <source>
        <dbReference type="EMBL" id="BCB83770.1"/>
    </source>
</evidence>
<keyword evidence="4" id="KW-1185">Reference proteome</keyword>
<keyword evidence="2" id="KW-0472">Membrane</keyword>
<dbReference type="EMBL" id="AP022871">
    <property type="protein sequence ID" value="BCB83770.1"/>
    <property type="molecule type" value="Genomic_DNA"/>
</dbReference>